<evidence type="ECO:0000313" key="2">
    <source>
        <dbReference type="Proteomes" id="UP001177003"/>
    </source>
</evidence>
<sequence length="247" mass="27116">MVGNERGHQLYSVSMNHRRAESISTPFFVTNFPREANVKTSWEACDKVGRVVDVYVARKLSKLDDGDAPLAVKGVCIKTGKPFFIQDTIKVVAQGVEYGVVVCEISKLGTEIMEEGEIGSDIPDLSGGEEEVACFDDDVNDFINLYNDYKVDEGHENSFRMDNTPINGVRGVGFVDRNGIFFQTNNKRKGDGVVDRRSCMPNVAVTRGVAENKCNPMMPSTVMENGCKLHGDSPHLVDDVDGEGVAE</sequence>
<dbReference type="EMBL" id="OX465080">
    <property type="protein sequence ID" value="CAI9281949.1"/>
    <property type="molecule type" value="Genomic_DNA"/>
</dbReference>
<evidence type="ECO:0000313" key="1">
    <source>
        <dbReference type="EMBL" id="CAI9281949.1"/>
    </source>
</evidence>
<gene>
    <name evidence="1" type="ORF">LSALG_LOCUS21615</name>
</gene>
<dbReference type="AlphaFoldDB" id="A0AA36E3D1"/>
<dbReference type="Proteomes" id="UP001177003">
    <property type="component" value="Chromosome 4"/>
</dbReference>
<proteinExistence type="predicted"/>
<organism evidence="1 2">
    <name type="scientific">Lactuca saligna</name>
    <name type="common">Willowleaf lettuce</name>
    <dbReference type="NCBI Taxonomy" id="75948"/>
    <lineage>
        <taxon>Eukaryota</taxon>
        <taxon>Viridiplantae</taxon>
        <taxon>Streptophyta</taxon>
        <taxon>Embryophyta</taxon>
        <taxon>Tracheophyta</taxon>
        <taxon>Spermatophyta</taxon>
        <taxon>Magnoliopsida</taxon>
        <taxon>eudicotyledons</taxon>
        <taxon>Gunneridae</taxon>
        <taxon>Pentapetalae</taxon>
        <taxon>asterids</taxon>
        <taxon>campanulids</taxon>
        <taxon>Asterales</taxon>
        <taxon>Asteraceae</taxon>
        <taxon>Cichorioideae</taxon>
        <taxon>Cichorieae</taxon>
        <taxon>Lactucinae</taxon>
        <taxon>Lactuca</taxon>
    </lineage>
</organism>
<accession>A0AA36E3D1</accession>
<reference evidence="1" key="1">
    <citation type="submission" date="2023-04" db="EMBL/GenBank/DDBJ databases">
        <authorList>
            <person name="Vijverberg K."/>
            <person name="Xiong W."/>
            <person name="Schranz E."/>
        </authorList>
    </citation>
    <scope>NUCLEOTIDE SEQUENCE</scope>
</reference>
<protein>
    <submittedName>
        <fullName evidence="1">Uncharacterized protein</fullName>
    </submittedName>
</protein>
<keyword evidence="2" id="KW-1185">Reference proteome</keyword>
<name>A0AA36E3D1_LACSI</name>